<sequence length="298" mass="32865">MEISEQAPAKINLGLDLLYRHHNGAEEWRMVLLAVGLADTVRIQPDPTGRIQVTTNRDFLPVDQRNLAYRAAQLLQRRFNCQQGAKIEIIKRIPVSAGLGGGSADAAAVLRGLNQLWHLQLSLAELAQLGVALDADVPFCVYATTAVVSGQGERVEPLGLVPNFWLVLVKPQVSVSTTQLLARTSLSQLTQHPDIEMISAGLRQGDWHLLSRGMANSLEDVTSRQYPQLLVIKERMLRAGALAAQMSGTGPTMFALTARQSQAKRIYNAMRGFCEEVYLVQPMSLLPFPIKSERFSKK</sequence>
<evidence type="ECO:0000259" key="11">
    <source>
        <dbReference type="Pfam" id="PF08544"/>
    </source>
</evidence>
<dbReference type="InterPro" id="IPR013750">
    <property type="entry name" value="GHMP_kinase_C_dom"/>
</dbReference>
<accession>A0ABW1UQA7</accession>
<keyword evidence="9" id="KW-0414">Isoprene biosynthesis</keyword>
<evidence type="ECO:0000256" key="7">
    <source>
        <dbReference type="ARBA" id="ARBA00022840"/>
    </source>
</evidence>
<dbReference type="Proteomes" id="UP001596310">
    <property type="component" value="Unassembled WGS sequence"/>
</dbReference>
<gene>
    <name evidence="9 12" type="primary">ispE</name>
    <name evidence="12" type="ORF">ACFQHW_11330</name>
</gene>
<dbReference type="PIRSF" id="PIRSF010376">
    <property type="entry name" value="IspE"/>
    <property type="match status" value="1"/>
</dbReference>
<dbReference type="InterPro" id="IPR036554">
    <property type="entry name" value="GHMP_kinase_C_sf"/>
</dbReference>
<protein>
    <recommendedName>
        <fullName evidence="3 9">4-diphosphocytidyl-2-C-methyl-D-erythritol kinase</fullName>
        <shortName evidence="9">CMK</shortName>
        <ecNumber evidence="2 9">2.7.1.148</ecNumber>
    </recommendedName>
    <alternativeName>
        <fullName evidence="8 9">4-(cytidine-5'-diphospho)-2-C-methyl-D-erythritol kinase</fullName>
    </alternativeName>
</protein>
<feature type="active site" evidence="9">
    <location>
        <position position="136"/>
    </location>
</feature>
<dbReference type="Gene3D" id="3.30.70.890">
    <property type="entry name" value="GHMP kinase, C-terminal domain"/>
    <property type="match status" value="1"/>
</dbReference>
<evidence type="ECO:0000256" key="6">
    <source>
        <dbReference type="ARBA" id="ARBA00022777"/>
    </source>
</evidence>
<feature type="domain" description="GHMP kinase C-terminal" evidence="11">
    <location>
        <begin position="201"/>
        <end position="274"/>
    </location>
</feature>
<comment type="catalytic activity">
    <reaction evidence="9">
        <text>4-CDP-2-C-methyl-D-erythritol + ATP = 4-CDP-2-C-methyl-D-erythritol 2-phosphate + ADP + H(+)</text>
        <dbReference type="Rhea" id="RHEA:18437"/>
        <dbReference type="ChEBI" id="CHEBI:15378"/>
        <dbReference type="ChEBI" id="CHEBI:30616"/>
        <dbReference type="ChEBI" id="CHEBI:57823"/>
        <dbReference type="ChEBI" id="CHEBI:57919"/>
        <dbReference type="ChEBI" id="CHEBI:456216"/>
        <dbReference type="EC" id="2.7.1.148"/>
    </reaction>
</comment>
<dbReference type="NCBIfam" id="TIGR00154">
    <property type="entry name" value="ispE"/>
    <property type="match status" value="1"/>
</dbReference>
<comment type="caution">
    <text evidence="12">The sequence shown here is derived from an EMBL/GenBank/DDBJ whole genome shotgun (WGS) entry which is preliminary data.</text>
</comment>
<feature type="domain" description="GHMP kinase N-terminal" evidence="10">
    <location>
        <begin position="66"/>
        <end position="142"/>
    </location>
</feature>
<feature type="active site" evidence="9">
    <location>
        <position position="10"/>
    </location>
</feature>
<evidence type="ECO:0000256" key="4">
    <source>
        <dbReference type="ARBA" id="ARBA00022679"/>
    </source>
</evidence>
<comment type="pathway">
    <text evidence="9">Isoprenoid biosynthesis; isopentenyl diphosphate biosynthesis via DXP pathway; isopentenyl diphosphate from 1-deoxy-D-xylulose 5-phosphate: step 3/6.</text>
</comment>
<evidence type="ECO:0000313" key="12">
    <source>
        <dbReference type="EMBL" id="MFC6316157.1"/>
    </source>
</evidence>
<dbReference type="Pfam" id="PF00288">
    <property type="entry name" value="GHMP_kinases_N"/>
    <property type="match status" value="1"/>
</dbReference>
<evidence type="ECO:0000256" key="9">
    <source>
        <dbReference type="HAMAP-Rule" id="MF_00061"/>
    </source>
</evidence>
<evidence type="ECO:0000259" key="10">
    <source>
        <dbReference type="Pfam" id="PF00288"/>
    </source>
</evidence>
<keyword evidence="4 9" id="KW-0808">Transferase</keyword>
<dbReference type="SUPFAM" id="SSF55060">
    <property type="entry name" value="GHMP Kinase, C-terminal domain"/>
    <property type="match status" value="1"/>
</dbReference>
<organism evidence="12 13">
    <name type="scientific">Lapidilactobacillus achengensis</name>
    <dbReference type="NCBI Taxonomy" id="2486000"/>
    <lineage>
        <taxon>Bacteria</taxon>
        <taxon>Bacillati</taxon>
        <taxon>Bacillota</taxon>
        <taxon>Bacilli</taxon>
        <taxon>Lactobacillales</taxon>
        <taxon>Lactobacillaceae</taxon>
        <taxon>Lapidilactobacillus</taxon>
    </lineage>
</organism>
<dbReference type="PANTHER" id="PTHR43527">
    <property type="entry name" value="4-DIPHOSPHOCYTIDYL-2-C-METHYL-D-ERYTHRITOL KINASE, CHLOROPLASTIC"/>
    <property type="match status" value="1"/>
</dbReference>
<dbReference type="InterPro" id="IPR020568">
    <property type="entry name" value="Ribosomal_Su5_D2-typ_SF"/>
</dbReference>
<keyword evidence="5 9" id="KW-0547">Nucleotide-binding</keyword>
<evidence type="ECO:0000256" key="8">
    <source>
        <dbReference type="ARBA" id="ARBA00032554"/>
    </source>
</evidence>
<dbReference type="PANTHER" id="PTHR43527:SF2">
    <property type="entry name" value="4-DIPHOSPHOCYTIDYL-2-C-METHYL-D-ERYTHRITOL KINASE, CHLOROPLASTIC"/>
    <property type="match status" value="1"/>
</dbReference>
<evidence type="ECO:0000313" key="13">
    <source>
        <dbReference type="Proteomes" id="UP001596310"/>
    </source>
</evidence>
<proteinExistence type="inferred from homology"/>
<evidence type="ECO:0000256" key="1">
    <source>
        <dbReference type="ARBA" id="ARBA00009684"/>
    </source>
</evidence>
<keyword evidence="13" id="KW-1185">Reference proteome</keyword>
<dbReference type="RefSeq" id="WP_125597412.1">
    <property type="nucleotide sequence ID" value="NZ_JBHSSM010000024.1"/>
</dbReference>
<evidence type="ECO:0000256" key="3">
    <source>
        <dbReference type="ARBA" id="ARBA00017473"/>
    </source>
</evidence>
<comment type="similarity">
    <text evidence="1 9">Belongs to the GHMP kinase family. IspE subfamily.</text>
</comment>
<dbReference type="SUPFAM" id="SSF54211">
    <property type="entry name" value="Ribosomal protein S5 domain 2-like"/>
    <property type="match status" value="1"/>
</dbReference>
<keyword evidence="6 9" id="KW-0418">Kinase</keyword>
<comment type="function">
    <text evidence="9">Catalyzes the phosphorylation of the position 2 hydroxy group of 4-diphosphocytidyl-2C-methyl-D-erythritol.</text>
</comment>
<keyword evidence="7 9" id="KW-0067">ATP-binding</keyword>
<dbReference type="EC" id="2.7.1.148" evidence="2 9"/>
<feature type="binding site" evidence="9">
    <location>
        <begin position="94"/>
        <end position="104"/>
    </location>
    <ligand>
        <name>ATP</name>
        <dbReference type="ChEBI" id="CHEBI:30616"/>
    </ligand>
</feature>
<evidence type="ECO:0000256" key="2">
    <source>
        <dbReference type="ARBA" id="ARBA00012052"/>
    </source>
</evidence>
<dbReference type="EMBL" id="JBHSSM010000024">
    <property type="protein sequence ID" value="MFC6316157.1"/>
    <property type="molecule type" value="Genomic_DNA"/>
</dbReference>
<dbReference type="InterPro" id="IPR006204">
    <property type="entry name" value="GHMP_kinase_N_dom"/>
</dbReference>
<name>A0ABW1UQA7_9LACO</name>
<dbReference type="Gene3D" id="3.30.230.10">
    <property type="match status" value="1"/>
</dbReference>
<dbReference type="Pfam" id="PF08544">
    <property type="entry name" value="GHMP_kinases_C"/>
    <property type="match status" value="1"/>
</dbReference>
<dbReference type="GO" id="GO:0050515">
    <property type="term" value="F:4-(cytidine 5'-diphospho)-2-C-methyl-D-erythritol kinase activity"/>
    <property type="evidence" value="ECO:0007669"/>
    <property type="project" value="UniProtKB-EC"/>
</dbReference>
<evidence type="ECO:0000256" key="5">
    <source>
        <dbReference type="ARBA" id="ARBA00022741"/>
    </source>
</evidence>
<dbReference type="InterPro" id="IPR004424">
    <property type="entry name" value="IspE"/>
</dbReference>
<reference evidence="13" key="1">
    <citation type="journal article" date="2019" name="Int. J. Syst. Evol. Microbiol.">
        <title>The Global Catalogue of Microorganisms (GCM) 10K type strain sequencing project: providing services to taxonomists for standard genome sequencing and annotation.</title>
        <authorList>
            <consortium name="The Broad Institute Genomics Platform"/>
            <consortium name="The Broad Institute Genome Sequencing Center for Infectious Disease"/>
            <person name="Wu L."/>
            <person name="Ma J."/>
        </authorList>
    </citation>
    <scope>NUCLEOTIDE SEQUENCE [LARGE SCALE GENOMIC DNA]</scope>
    <source>
        <strain evidence="13">CCM 8897</strain>
    </source>
</reference>
<dbReference type="HAMAP" id="MF_00061">
    <property type="entry name" value="IspE"/>
    <property type="match status" value="1"/>
</dbReference>
<dbReference type="InterPro" id="IPR014721">
    <property type="entry name" value="Ribsml_uS5_D2-typ_fold_subgr"/>
</dbReference>